<evidence type="ECO:0008006" key="4">
    <source>
        <dbReference type="Google" id="ProtNLM"/>
    </source>
</evidence>
<accession>A0A8D2JIU0</accession>
<dbReference type="InterPro" id="IPR005515">
    <property type="entry name" value="VOMI"/>
</dbReference>
<organism evidence="2 3">
    <name type="scientific">Varanus komodoensis</name>
    <name type="common">Komodo dragon</name>
    <dbReference type="NCBI Taxonomy" id="61221"/>
    <lineage>
        <taxon>Eukaryota</taxon>
        <taxon>Metazoa</taxon>
        <taxon>Chordata</taxon>
        <taxon>Craniata</taxon>
        <taxon>Vertebrata</taxon>
        <taxon>Euteleostomi</taxon>
        <taxon>Lepidosauria</taxon>
        <taxon>Squamata</taxon>
        <taxon>Bifurcata</taxon>
        <taxon>Unidentata</taxon>
        <taxon>Episquamata</taxon>
        <taxon>Toxicofera</taxon>
        <taxon>Anguimorpha</taxon>
        <taxon>Paleoanguimorpha</taxon>
        <taxon>Varanoidea</taxon>
        <taxon>Varanidae</taxon>
        <taxon>Varanus</taxon>
    </lineage>
</organism>
<keyword evidence="3" id="KW-1185">Reference proteome</keyword>
<feature type="chain" id="PRO_5034007496" description="Vitelline membrane outer layer protein 1" evidence="1">
    <location>
        <begin position="23"/>
        <end position="187"/>
    </location>
</feature>
<proteinExistence type="predicted"/>
<name>A0A8D2JIU0_VARKO</name>
<dbReference type="GO" id="GO:0005615">
    <property type="term" value="C:extracellular space"/>
    <property type="evidence" value="ECO:0007669"/>
    <property type="project" value="TreeGrafter"/>
</dbReference>
<evidence type="ECO:0000313" key="2">
    <source>
        <dbReference type="Ensembl" id="ENSVKKP00000009831.1"/>
    </source>
</evidence>
<protein>
    <recommendedName>
        <fullName evidence="4">Vitelline membrane outer layer protein 1</fullName>
    </recommendedName>
</protein>
<evidence type="ECO:0000256" key="1">
    <source>
        <dbReference type="SAM" id="SignalP"/>
    </source>
</evidence>
<keyword evidence="1" id="KW-0732">Signal</keyword>
<dbReference type="Proteomes" id="UP000694545">
    <property type="component" value="Unplaced"/>
</dbReference>
<dbReference type="Pfam" id="PF03762">
    <property type="entry name" value="VOMI"/>
    <property type="match status" value="1"/>
</dbReference>
<dbReference type="PANTHER" id="PTHR18841">
    <property type="entry name" value="VITELLINE MEMBRANE OUTER LAYER PROTEIN I-RELATED"/>
    <property type="match status" value="1"/>
</dbReference>
<dbReference type="PANTHER" id="PTHR18841:SF2">
    <property type="entry name" value="VITELLINE MEMBRANE OUTER LAYER PROTEIN 1 HOMOLOG"/>
    <property type="match status" value="1"/>
</dbReference>
<dbReference type="Gene3D" id="2.100.10.20">
    <property type="entry name" value="Vitelline membrane outer layer protein I (VOMI)"/>
    <property type="match status" value="1"/>
</dbReference>
<reference evidence="2" key="2">
    <citation type="submission" date="2025-09" db="UniProtKB">
        <authorList>
            <consortium name="Ensembl"/>
        </authorList>
    </citation>
    <scope>IDENTIFICATION</scope>
</reference>
<dbReference type="Ensembl" id="ENSVKKT00000010077.1">
    <property type="protein sequence ID" value="ENSVKKP00000009831.1"/>
    <property type="gene ID" value="ENSVKKG00000006937.1"/>
</dbReference>
<dbReference type="AlphaFoldDB" id="A0A8D2JIU0"/>
<dbReference type="SUPFAM" id="SSF51092">
    <property type="entry name" value="Vitelline membrane outer protein-I (VMO-I)"/>
    <property type="match status" value="1"/>
</dbReference>
<evidence type="ECO:0000313" key="3">
    <source>
        <dbReference type="Proteomes" id="UP000694545"/>
    </source>
</evidence>
<sequence>MVFSISATIFLTLFCYLWNAEARSYESILAVQNGGPWGHWGKKAFCAQGSAIGFALKVTPAEDDTSLNGIRLICKDNSFVSSAFGQWGAWTEIHYCPKPYKLVSFALRIEIPQGLGDDTGANNIYFICNDGTMLRGNSHRWGHFGPWSPFCNSGTSICGLQTKVEVPQGIDDDTALNDVKFFCCLDE</sequence>
<dbReference type="InterPro" id="IPR036706">
    <property type="entry name" value="VOMI_sf"/>
</dbReference>
<feature type="signal peptide" evidence="1">
    <location>
        <begin position="1"/>
        <end position="22"/>
    </location>
</feature>
<reference evidence="2" key="1">
    <citation type="submission" date="2025-08" db="UniProtKB">
        <authorList>
            <consortium name="Ensembl"/>
        </authorList>
    </citation>
    <scope>IDENTIFICATION</scope>
</reference>
<dbReference type="OMA" id="NGGPWGY"/>